<evidence type="ECO:0008006" key="3">
    <source>
        <dbReference type="Google" id="ProtNLM"/>
    </source>
</evidence>
<dbReference type="AlphaFoldDB" id="A0A4R4KNW7"/>
<dbReference type="EMBL" id="SMJU01000002">
    <property type="protein sequence ID" value="TDB68281.1"/>
    <property type="molecule type" value="Genomic_DNA"/>
</dbReference>
<evidence type="ECO:0000313" key="1">
    <source>
        <dbReference type="EMBL" id="TDB68281.1"/>
    </source>
</evidence>
<dbReference type="Proteomes" id="UP000295706">
    <property type="component" value="Unassembled WGS sequence"/>
</dbReference>
<accession>A0A4R4KNW7</accession>
<dbReference type="InterPro" id="IPR008969">
    <property type="entry name" value="CarboxyPept-like_regulatory"/>
</dbReference>
<sequence>MLSLLWLSGVSVWAQSPILEARISLRVVNEPLDNVLRLISQKGQFNFSYSPDAINVKSRVTLTATNQTVREILTGLFDGTVTFRQRRSYVILQKAVVSEKKQPDSFYLNGYITDAKTGEKLANASIYEPVSLVSTVSNQFGYYKIKLPLQPEGLTLEVRKEAYSGRTVPVVSRKDTYLTIPLSVDTLQRLASADYKLSTRHDTLSPKIEIPVFTVSNPPTPDTVEVVPPVKERNKESIQQTLQTIRNGLIYAFSTAKQAIHTENISDTLHRTFQASILPFIGTNHQLSGNVVNDISLNLIAGYSMGVNAFEMGGVLNVVRKDVHGVQLAGAANAVGRNVSGLQLAGAANLVVGDVDGFQASGAINLAGRDFYGLQMASALNLTGRDFQGMQLSSGANIVAGTLNGWQISSGLNYAGKVRSGHQIGLVNYADSSATTPFGLFSFVKKNGYRRLELATDEFNIVSLTFKTGVPKFYTLFTLGTSGGFVAGKPLGSFGFGLGTARSWGRGWMFNADLISNQVAIERLFSRQPNVNHYRIAVAVEKKISPRLAFSIGPTFNLLYSSYKGLLNNSYAGLEPLWIGGKPTSQNTTYGWLGFQMSLRLCNRLFEG</sequence>
<dbReference type="Gene3D" id="2.60.40.1120">
    <property type="entry name" value="Carboxypeptidase-like, regulatory domain"/>
    <property type="match status" value="1"/>
</dbReference>
<dbReference type="SUPFAM" id="SSF49464">
    <property type="entry name" value="Carboxypeptidase regulatory domain-like"/>
    <property type="match status" value="1"/>
</dbReference>
<organism evidence="1 2">
    <name type="scientific">Arundinibacter roseus</name>
    <dbReference type="NCBI Taxonomy" id="2070510"/>
    <lineage>
        <taxon>Bacteria</taxon>
        <taxon>Pseudomonadati</taxon>
        <taxon>Bacteroidota</taxon>
        <taxon>Cytophagia</taxon>
        <taxon>Cytophagales</taxon>
        <taxon>Spirosomataceae</taxon>
        <taxon>Arundinibacter</taxon>
    </lineage>
</organism>
<comment type="caution">
    <text evidence="1">The sequence shown here is derived from an EMBL/GenBank/DDBJ whole genome shotgun (WGS) entry which is preliminary data.</text>
</comment>
<keyword evidence="2" id="KW-1185">Reference proteome</keyword>
<protein>
    <recommendedName>
        <fullName evidence="3">Secretin/TonB short N-terminal domain-containing protein</fullName>
    </recommendedName>
</protein>
<gene>
    <name evidence="1" type="ORF">EZE20_03750</name>
</gene>
<evidence type="ECO:0000313" key="2">
    <source>
        <dbReference type="Proteomes" id="UP000295706"/>
    </source>
</evidence>
<proteinExistence type="predicted"/>
<name>A0A4R4KNW7_9BACT</name>
<dbReference type="OrthoDB" id="5505971at2"/>
<reference evidence="1 2" key="1">
    <citation type="submission" date="2019-02" db="EMBL/GenBank/DDBJ databases">
        <title>Arundinibacter roseus gen. nov., sp. nov., a new member of the family Cytophagaceae.</title>
        <authorList>
            <person name="Szuroczki S."/>
            <person name="Khayer B."/>
            <person name="Sproer C."/>
            <person name="Toumi M."/>
            <person name="Szabo A."/>
            <person name="Felfoldi T."/>
            <person name="Schumann P."/>
            <person name="Toth E."/>
        </authorList>
    </citation>
    <scope>NUCLEOTIDE SEQUENCE [LARGE SCALE GENOMIC DNA]</scope>
    <source>
        <strain evidence="1 2">DMA-k-7a</strain>
    </source>
</reference>